<keyword evidence="3 5" id="KW-1133">Transmembrane helix</keyword>
<reference evidence="7 8" key="1">
    <citation type="journal article" date="2015" name="Microbiome">
        <title>Genomic resolution of linkages in carbon, nitrogen, and sulfur cycling among widespread estuary sediment bacteria.</title>
        <authorList>
            <person name="Baker B.J."/>
            <person name="Lazar C.S."/>
            <person name="Teske A.P."/>
            <person name="Dick G.J."/>
        </authorList>
    </citation>
    <scope>NUCLEOTIDE SEQUENCE [LARGE SCALE GENOMIC DNA]</scope>
    <source>
        <strain evidence="7">SM23_60</strain>
    </source>
</reference>
<keyword evidence="2 5" id="KW-0812">Transmembrane</keyword>
<organism evidence="7 8">
    <name type="scientific">candidate division WOR_3 bacterium SM23_60</name>
    <dbReference type="NCBI Taxonomy" id="1703780"/>
    <lineage>
        <taxon>Bacteria</taxon>
        <taxon>Bacteria division WOR-3</taxon>
    </lineage>
</organism>
<evidence type="ECO:0000259" key="6">
    <source>
        <dbReference type="Pfam" id="PF06305"/>
    </source>
</evidence>
<feature type="transmembrane region" description="Helical" evidence="5">
    <location>
        <begin position="42"/>
        <end position="67"/>
    </location>
</feature>
<dbReference type="InterPro" id="IPR010445">
    <property type="entry name" value="LapA_dom"/>
</dbReference>
<evidence type="ECO:0000256" key="3">
    <source>
        <dbReference type="ARBA" id="ARBA00022989"/>
    </source>
</evidence>
<name>A0A0S8G3V1_UNCW3</name>
<keyword evidence="1" id="KW-1003">Cell membrane</keyword>
<evidence type="ECO:0000313" key="7">
    <source>
        <dbReference type="EMBL" id="KPK67488.1"/>
    </source>
</evidence>
<dbReference type="Proteomes" id="UP000051096">
    <property type="component" value="Unassembled WGS sequence"/>
</dbReference>
<evidence type="ECO:0000256" key="1">
    <source>
        <dbReference type="ARBA" id="ARBA00022475"/>
    </source>
</evidence>
<keyword evidence="4 5" id="KW-0472">Membrane</keyword>
<evidence type="ECO:0000256" key="2">
    <source>
        <dbReference type="ARBA" id="ARBA00022692"/>
    </source>
</evidence>
<protein>
    <recommendedName>
        <fullName evidence="6">Lipopolysaccharide assembly protein A domain-containing protein</fullName>
    </recommendedName>
</protein>
<feature type="domain" description="Lipopolysaccharide assembly protein A" evidence="6">
    <location>
        <begin position="28"/>
        <end position="86"/>
    </location>
</feature>
<gene>
    <name evidence="7" type="ORF">AMJ87_13295</name>
</gene>
<accession>A0A0S8G3V1</accession>
<sequence>MRLLGLIFLIIVIGLVGGFMWLNRQPTVGVDVFGYYLYDIPLSMVCFYAFMAGMVFVIIFALVDEIVLRSSIHRLRRENRNLRKELTSLRNMPIEEEK</sequence>
<evidence type="ECO:0000313" key="8">
    <source>
        <dbReference type="Proteomes" id="UP000051096"/>
    </source>
</evidence>
<dbReference type="Pfam" id="PF06305">
    <property type="entry name" value="LapA_dom"/>
    <property type="match status" value="1"/>
</dbReference>
<comment type="caution">
    <text evidence="7">The sequence shown here is derived from an EMBL/GenBank/DDBJ whole genome shotgun (WGS) entry which is preliminary data.</text>
</comment>
<dbReference type="GO" id="GO:0005886">
    <property type="term" value="C:plasma membrane"/>
    <property type="evidence" value="ECO:0007669"/>
    <property type="project" value="InterPro"/>
</dbReference>
<dbReference type="AlphaFoldDB" id="A0A0S8G3V1"/>
<proteinExistence type="predicted"/>
<evidence type="ECO:0000256" key="5">
    <source>
        <dbReference type="SAM" id="Phobius"/>
    </source>
</evidence>
<dbReference type="EMBL" id="LJUO01000218">
    <property type="protein sequence ID" value="KPK67488.1"/>
    <property type="molecule type" value="Genomic_DNA"/>
</dbReference>
<evidence type="ECO:0000256" key="4">
    <source>
        <dbReference type="ARBA" id="ARBA00023136"/>
    </source>
</evidence>